<protein>
    <submittedName>
        <fullName evidence="1">Uncharacterized protein</fullName>
    </submittedName>
</protein>
<organism evidence="1">
    <name type="scientific">bioreactor metagenome</name>
    <dbReference type="NCBI Taxonomy" id="1076179"/>
    <lineage>
        <taxon>unclassified sequences</taxon>
        <taxon>metagenomes</taxon>
        <taxon>ecological metagenomes</taxon>
    </lineage>
</organism>
<comment type="caution">
    <text evidence="1">The sequence shown here is derived from an EMBL/GenBank/DDBJ whole genome shotgun (WGS) entry which is preliminary data.</text>
</comment>
<sequence>MLQHCVVLRNFHRIVGGEETTMRNLDVGQLGLDEVAMEIPVGRLAGVGLAHDLRCMLQVERGADGRCAIHEIVVLDGIGRQPLEEEQRLVHFDVPGIDGNDKVARVEEGRAVFVHELHQREENRPAGAPEARMYRQRGNLGDLSFLLAHIGQVEDALQRKTDGAFTDQRQRADHLVVELGAERGGRRQGVIDRHPHAGWIGGHEAAADVGVVQELEAGLKFLLGFGDLEDQTFVGFPTVYERTIDVVPALLRQHREQLAGRLGNQEA</sequence>
<accession>A0A645G6U0</accession>
<proteinExistence type="predicted"/>
<evidence type="ECO:0000313" key="1">
    <source>
        <dbReference type="EMBL" id="MPN21672.1"/>
    </source>
</evidence>
<dbReference type="AlphaFoldDB" id="A0A645G6U0"/>
<reference evidence="1" key="1">
    <citation type="submission" date="2019-08" db="EMBL/GenBank/DDBJ databases">
        <authorList>
            <person name="Kucharzyk K."/>
            <person name="Murdoch R.W."/>
            <person name="Higgins S."/>
            <person name="Loffler F."/>
        </authorList>
    </citation>
    <scope>NUCLEOTIDE SEQUENCE</scope>
</reference>
<dbReference type="EMBL" id="VSSQ01069698">
    <property type="protein sequence ID" value="MPN21672.1"/>
    <property type="molecule type" value="Genomic_DNA"/>
</dbReference>
<name>A0A645G6U0_9ZZZZ</name>
<gene>
    <name evidence="1" type="ORF">SDC9_169052</name>
</gene>